<dbReference type="InterPro" id="IPR004532">
    <property type="entry name" value="Phe-tRNA-ligase_IIc_bsu_bact"/>
</dbReference>
<evidence type="ECO:0000256" key="11">
    <source>
        <dbReference type="ARBA" id="ARBA00022884"/>
    </source>
</evidence>
<evidence type="ECO:0000256" key="8">
    <source>
        <dbReference type="ARBA" id="ARBA00022741"/>
    </source>
</evidence>
<evidence type="ECO:0000256" key="14">
    <source>
        <dbReference type="ARBA" id="ARBA00049255"/>
    </source>
</evidence>
<evidence type="ECO:0000313" key="20">
    <source>
        <dbReference type="EMBL" id="SNY27129.1"/>
    </source>
</evidence>
<evidence type="ECO:0000256" key="9">
    <source>
        <dbReference type="ARBA" id="ARBA00022840"/>
    </source>
</evidence>
<dbReference type="Pfam" id="PF03483">
    <property type="entry name" value="B3_4"/>
    <property type="match status" value="1"/>
</dbReference>
<evidence type="ECO:0000256" key="1">
    <source>
        <dbReference type="ARBA" id="ARBA00004496"/>
    </source>
</evidence>
<keyword evidence="5 16" id="KW-0820">tRNA-binding</keyword>
<dbReference type="SUPFAM" id="SSF55681">
    <property type="entry name" value="Class II aaRS and biotin synthetases"/>
    <property type="match status" value="1"/>
</dbReference>
<dbReference type="EMBL" id="OBDZ01000010">
    <property type="protein sequence ID" value="SNY27129.1"/>
    <property type="molecule type" value="Genomic_DNA"/>
</dbReference>
<dbReference type="InterPro" id="IPR002547">
    <property type="entry name" value="tRNA-bd_dom"/>
</dbReference>
<dbReference type="InterPro" id="IPR012340">
    <property type="entry name" value="NA-bd_OB-fold"/>
</dbReference>
<dbReference type="Pfam" id="PF03147">
    <property type="entry name" value="FDX-ACB"/>
    <property type="match status" value="1"/>
</dbReference>
<gene>
    <name evidence="15" type="primary">pheT</name>
    <name evidence="20" type="ORF">SAMN06265827_110131</name>
</gene>
<evidence type="ECO:0000259" key="17">
    <source>
        <dbReference type="PROSITE" id="PS50886"/>
    </source>
</evidence>
<comment type="subcellular location">
    <subcellularLocation>
        <location evidence="1 15">Cytoplasm</location>
    </subcellularLocation>
</comment>
<dbReference type="Pfam" id="PF03484">
    <property type="entry name" value="B5"/>
    <property type="match status" value="1"/>
</dbReference>
<keyword evidence="13 15" id="KW-0030">Aminoacyl-tRNA synthetase</keyword>
<dbReference type="Proteomes" id="UP000219573">
    <property type="component" value="Unassembled WGS sequence"/>
</dbReference>
<dbReference type="InterPro" id="IPR033714">
    <property type="entry name" value="tRNA_bind_bactPheRS"/>
</dbReference>
<dbReference type="GO" id="GO:0004826">
    <property type="term" value="F:phenylalanine-tRNA ligase activity"/>
    <property type="evidence" value="ECO:0007669"/>
    <property type="project" value="UniProtKB-UniRule"/>
</dbReference>
<feature type="binding site" evidence="15">
    <location>
        <position position="466"/>
    </location>
    <ligand>
        <name>Mg(2+)</name>
        <dbReference type="ChEBI" id="CHEBI:18420"/>
        <note>shared with alpha subunit</note>
    </ligand>
</feature>
<dbReference type="PROSITE" id="PS51483">
    <property type="entry name" value="B5"/>
    <property type="match status" value="1"/>
</dbReference>
<dbReference type="HAMAP" id="MF_00283">
    <property type="entry name" value="Phe_tRNA_synth_beta1"/>
    <property type="match status" value="1"/>
</dbReference>
<comment type="similarity">
    <text evidence="2 15">Belongs to the phenylalanyl-tRNA synthetase beta subunit family. Type 1 subfamily.</text>
</comment>
<keyword evidence="8 15" id="KW-0547">Nucleotide-binding</keyword>
<keyword evidence="4 15" id="KW-0963">Cytoplasm</keyword>
<dbReference type="PANTHER" id="PTHR10947">
    <property type="entry name" value="PHENYLALANYL-TRNA SYNTHETASE BETA CHAIN AND LEUCINE-RICH REPEAT-CONTAINING PROTEIN 47"/>
    <property type="match status" value="1"/>
</dbReference>
<dbReference type="GO" id="GO:0000287">
    <property type="term" value="F:magnesium ion binding"/>
    <property type="evidence" value="ECO:0007669"/>
    <property type="project" value="UniProtKB-UniRule"/>
</dbReference>
<evidence type="ECO:0000259" key="18">
    <source>
        <dbReference type="PROSITE" id="PS51447"/>
    </source>
</evidence>
<comment type="cofactor">
    <cofactor evidence="15">
        <name>Mg(2+)</name>
        <dbReference type="ChEBI" id="CHEBI:18420"/>
    </cofactor>
    <text evidence="15">Binds 2 magnesium ions per tetramer.</text>
</comment>
<name>A0A285GU92_9FIRM</name>
<dbReference type="PROSITE" id="PS50886">
    <property type="entry name" value="TRBD"/>
    <property type="match status" value="1"/>
</dbReference>
<evidence type="ECO:0000256" key="13">
    <source>
        <dbReference type="ARBA" id="ARBA00023146"/>
    </source>
</evidence>
<accession>A0A285GU92</accession>
<dbReference type="NCBIfam" id="TIGR00472">
    <property type="entry name" value="pheT_bact"/>
    <property type="match status" value="1"/>
</dbReference>
<dbReference type="InterPro" id="IPR045864">
    <property type="entry name" value="aa-tRNA-synth_II/BPL/LPL"/>
</dbReference>
<dbReference type="InterPro" id="IPR020825">
    <property type="entry name" value="Phe-tRNA_synthase-like_B3/B4"/>
</dbReference>
<dbReference type="SUPFAM" id="SSF46955">
    <property type="entry name" value="Putative DNA-binding domain"/>
    <property type="match status" value="1"/>
</dbReference>
<dbReference type="EC" id="6.1.1.20" evidence="15"/>
<keyword evidence="11 16" id="KW-0694">RNA-binding</keyword>
<dbReference type="InterPro" id="IPR009061">
    <property type="entry name" value="DNA-bd_dom_put_sf"/>
</dbReference>
<dbReference type="STRING" id="1413210.U472_02840"/>
<dbReference type="SUPFAM" id="SSF50249">
    <property type="entry name" value="Nucleic acid-binding proteins"/>
    <property type="match status" value="1"/>
</dbReference>
<evidence type="ECO:0000313" key="21">
    <source>
        <dbReference type="Proteomes" id="UP000219573"/>
    </source>
</evidence>
<protein>
    <recommendedName>
        <fullName evidence="15">Phenylalanine--tRNA ligase beta subunit</fullName>
        <ecNumber evidence="15">6.1.1.20</ecNumber>
    </recommendedName>
    <alternativeName>
        <fullName evidence="15">Phenylalanyl-tRNA synthetase beta subunit</fullName>
        <shortName evidence="15">PheRS</shortName>
    </alternativeName>
</protein>
<feature type="domain" description="B5" evidence="19">
    <location>
        <begin position="403"/>
        <end position="478"/>
    </location>
</feature>
<evidence type="ECO:0000256" key="16">
    <source>
        <dbReference type="PROSITE-ProRule" id="PRU00209"/>
    </source>
</evidence>
<dbReference type="GO" id="GO:0006432">
    <property type="term" value="P:phenylalanyl-tRNA aminoacylation"/>
    <property type="evidence" value="ECO:0007669"/>
    <property type="project" value="UniProtKB-UniRule"/>
</dbReference>
<feature type="binding site" evidence="15">
    <location>
        <position position="465"/>
    </location>
    <ligand>
        <name>Mg(2+)</name>
        <dbReference type="ChEBI" id="CHEBI:18420"/>
        <note>shared with alpha subunit</note>
    </ligand>
</feature>
<dbReference type="PROSITE" id="PS51447">
    <property type="entry name" value="FDX_ACB"/>
    <property type="match status" value="1"/>
</dbReference>
<dbReference type="FunFam" id="3.30.70.380:FF:000001">
    <property type="entry name" value="Phenylalanine--tRNA ligase beta subunit"/>
    <property type="match status" value="1"/>
</dbReference>
<comment type="catalytic activity">
    <reaction evidence="14 15">
        <text>tRNA(Phe) + L-phenylalanine + ATP = L-phenylalanyl-tRNA(Phe) + AMP + diphosphate + H(+)</text>
        <dbReference type="Rhea" id="RHEA:19413"/>
        <dbReference type="Rhea" id="RHEA-COMP:9668"/>
        <dbReference type="Rhea" id="RHEA-COMP:9699"/>
        <dbReference type="ChEBI" id="CHEBI:15378"/>
        <dbReference type="ChEBI" id="CHEBI:30616"/>
        <dbReference type="ChEBI" id="CHEBI:33019"/>
        <dbReference type="ChEBI" id="CHEBI:58095"/>
        <dbReference type="ChEBI" id="CHEBI:78442"/>
        <dbReference type="ChEBI" id="CHEBI:78531"/>
        <dbReference type="ChEBI" id="CHEBI:456215"/>
        <dbReference type="EC" id="6.1.1.20"/>
    </reaction>
</comment>
<dbReference type="RefSeq" id="WP_097017683.1">
    <property type="nucleotide sequence ID" value="NZ_OBDZ01000010.1"/>
</dbReference>
<dbReference type="SMART" id="SM00873">
    <property type="entry name" value="B3_4"/>
    <property type="match status" value="1"/>
</dbReference>
<feature type="domain" description="TRNA-binding" evidence="17">
    <location>
        <begin position="39"/>
        <end position="149"/>
    </location>
</feature>
<keyword evidence="10 15" id="KW-0460">Magnesium</keyword>
<dbReference type="CDD" id="cd00769">
    <property type="entry name" value="PheRS_beta_core"/>
    <property type="match status" value="1"/>
</dbReference>
<evidence type="ECO:0000256" key="2">
    <source>
        <dbReference type="ARBA" id="ARBA00008653"/>
    </source>
</evidence>
<keyword evidence="21" id="KW-1185">Reference proteome</keyword>
<dbReference type="Pfam" id="PF17759">
    <property type="entry name" value="tRNA_synthFbeta"/>
    <property type="match status" value="1"/>
</dbReference>
<evidence type="ECO:0000256" key="5">
    <source>
        <dbReference type="ARBA" id="ARBA00022555"/>
    </source>
</evidence>
<dbReference type="SUPFAM" id="SSF56037">
    <property type="entry name" value="PheT/TilS domain"/>
    <property type="match status" value="1"/>
</dbReference>
<dbReference type="GO" id="GO:0005524">
    <property type="term" value="F:ATP binding"/>
    <property type="evidence" value="ECO:0007669"/>
    <property type="project" value="UniProtKB-UniRule"/>
</dbReference>
<feature type="binding site" evidence="15">
    <location>
        <position position="462"/>
    </location>
    <ligand>
        <name>Mg(2+)</name>
        <dbReference type="ChEBI" id="CHEBI:18420"/>
        <note>shared with alpha subunit</note>
    </ligand>
</feature>
<dbReference type="FunFam" id="3.50.40.10:FF:000001">
    <property type="entry name" value="Phenylalanine--tRNA ligase beta subunit"/>
    <property type="match status" value="1"/>
</dbReference>
<feature type="binding site" evidence="15">
    <location>
        <position position="456"/>
    </location>
    <ligand>
        <name>Mg(2+)</name>
        <dbReference type="ChEBI" id="CHEBI:18420"/>
        <note>shared with alpha subunit</note>
    </ligand>
</feature>
<keyword evidence="9 15" id="KW-0067">ATP-binding</keyword>
<keyword evidence="7 15" id="KW-0479">Metal-binding</keyword>
<dbReference type="Gene3D" id="2.40.50.140">
    <property type="entry name" value="Nucleic acid-binding proteins"/>
    <property type="match status" value="1"/>
</dbReference>
<dbReference type="Gene3D" id="3.30.70.380">
    <property type="entry name" value="Ferrodoxin-fold anticodon-binding domain"/>
    <property type="match status" value="1"/>
</dbReference>
<reference evidence="21" key="1">
    <citation type="submission" date="2017-09" db="EMBL/GenBank/DDBJ databases">
        <authorList>
            <person name="Varghese N."/>
            <person name="Submissions S."/>
        </authorList>
    </citation>
    <scope>NUCLEOTIDE SEQUENCE [LARGE SCALE GENOMIC DNA]</scope>
    <source>
        <strain evidence="21">MSL47</strain>
    </source>
</reference>
<evidence type="ECO:0000256" key="4">
    <source>
        <dbReference type="ARBA" id="ARBA00022490"/>
    </source>
</evidence>
<dbReference type="Gene3D" id="3.50.40.10">
    <property type="entry name" value="Phenylalanyl-trna Synthetase, Chain B, domain 3"/>
    <property type="match status" value="1"/>
</dbReference>
<evidence type="ECO:0000259" key="19">
    <source>
        <dbReference type="PROSITE" id="PS51483"/>
    </source>
</evidence>
<dbReference type="GO" id="GO:0000049">
    <property type="term" value="F:tRNA binding"/>
    <property type="evidence" value="ECO:0007669"/>
    <property type="project" value="UniProtKB-UniRule"/>
</dbReference>
<proteinExistence type="inferred from homology"/>
<keyword evidence="12 15" id="KW-0648">Protein biosynthesis</keyword>
<organism evidence="20 21">
    <name type="scientific">Orenia metallireducens</name>
    <dbReference type="NCBI Taxonomy" id="1413210"/>
    <lineage>
        <taxon>Bacteria</taxon>
        <taxon>Bacillati</taxon>
        <taxon>Bacillota</taxon>
        <taxon>Clostridia</taxon>
        <taxon>Halanaerobiales</taxon>
        <taxon>Halobacteroidaceae</taxon>
        <taxon>Orenia</taxon>
    </lineage>
</organism>
<dbReference type="GO" id="GO:0016740">
    <property type="term" value="F:transferase activity"/>
    <property type="evidence" value="ECO:0007669"/>
    <property type="project" value="UniProtKB-ARBA"/>
</dbReference>
<comment type="subunit">
    <text evidence="3 15">Tetramer of two alpha and two beta subunits.</text>
</comment>
<evidence type="ECO:0000256" key="10">
    <source>
        <dbReference type="ARBA" id="ARBA00022842"/>
    </source>
</evidence>
<dbReference type="Gene3D" id="3.30.56.10">
    <property type="match status" value="2"/>
</dbReference>
<dbReference type="GO" id="GO:0140096">
    <property type="term" value="F:catalytic activity, acting on a protein"/>
    <property type="evidence" value="ECO:0007669"/>
    <property type="project" value="UniProtKB-ARBA"/>
</dbReference>
<dbReference type="Gene3D" id="3.30.930.10">
    <property type="entry name" value="Bira Bifunctional Protein, Domain 2"/>
    <property type="match status" value="1"/>
</dbReference>
<dbReference type="NCBIfam" id="NF045760">
    <property type="entry name" value="YtpR"/>
    <property type="match status" value="1"/>
</dbReference>
<dbReference type="InterPro" id="IPR045060">
    <property type="entry name" value="Phe-tRNA-ligase_IIc_bsu"/>
</dbReference>
<dbReference type="InterPro" id="IPR041616">
    <property type="entry name" value="PheRS_beta_core"/>
</dbReference>
<evidence type="ECO:0000256" key="3">
    <source>
        <dbReference type="ARBA" id="ARBA00011209"/>
    </source>
</evidence>
<dbReference type="InterPro" id="IPR005121">
    <property type="entry name" value="Fdx_antiC-bd"/>
</dbReference>
<dbReference type="PANTHER" id="PTHR10947:SF0">
    <property type="entry name" value="PHENYLALANINE--TRNA LIGASE BETA SUBUNIT"/>
    <property type="match status" value="1"/>
</dbReference>
<dbReference type="AlphaFoldDB" id="A0A285GU92"/>
<dbReference type="SUPFAM" id="SSF54991">
    <property type="entry name" value="Anticodon-binding domain of PheRS"/>
    <property type="match status" value="1"/>
</dbReference>
<dbReference type="GO" id="GO:0009328">
    <property type="term" value="C:phenylalanine-tRNA ligase complex"/>
    <property type="evidence" value="ECO:0007669"/>
    <property type="project" value="TreeGrafter"/>
</dbReference>
<dbReference type="InterPro" id="IPR005147">
    <property type="entry name" value="tRNA_synthase_B5-dom"/>
</dbReference>
<dbReference type="OrthoDB" id="9805455at2"/>
<sequence length="800" mass="89342">MKVSYKWLKEYVDFDYTPEELAEKLTLAGLEVDGIEYKGREIKDIVVGQIKEKVSHENADKLSVCKVDVGQDEELQIVCGAKNMDVGDRVPVAVVGTTMPNGMKIKKAKLRGVTSFGMMCSTNELELPDDGVDGLFILPEDAVIGNKLVDELGIDDIVIELDLTPNFAHCLSMIGVAREVSAMTGNELKLPTAEVAEIEEEINDWVKVEVEENELCPRYAGRVITGVEVKESPLWLKKRLESAGVRPINNIVDVTNFILMELGQPLHAFDYAKLEGNKVVVRTAKAGEKLTTLDDEERVLNEDMLVIADAQKAVCVAGVMGGANSEVTDETTTIFLESANFNPVSVRKTSKELGIHSDSSHRFERGVDINIVELALDRAAQLIAELSGGQVIKGKQNIYPIPFEEKVIEVRPRRVSKLLGAEFAKIRIRTLLEKLHFEVEDMGDVLAVKVPAFRVDVEQEIDLVEEIARLYGYDKIEAVQPSGDITQGKKTWKQKVEDKTRELLASLGLLEVQNYSFINPNFFNKINLAEDSSLRKSVKLSNPIGYEYSVMRTTLLPGVLENVSFNANRNAENIALFELGKVFTPVENKKLPLEKLQLTGAVMNKDLEDPWNLNAPGFFYLKGILEKCFEALAVNDVEFIAGEHPTLHPGRTAQIKIGDKVSGYLGELHPDVQENYKLEERVTIFELDFSAIIDNATFAREYISLPKYPASTRDIALLVEDKVSSKDIEGIIIRLGKDILESVKLFDLYQGEQVPAGYKSLAYSLIYRRADRTLTDKEVNKVQAKIEEELYNKLGAKIRE</sequence>
<dbReference type="Pfam" id="PF01588">
    <property type="entry name" value="tRNA_bind"/>
    <property type="match status" value="1"/>
</dbReference>
<feature type="domain" description="FDX-ACB" evidence="18">
    <location>
        <begin position="706"/>
        <end position="799"/>
    </location>
</feature>
<dbReference type="InterPro" id="IPR005146">
    <property type="entry name" value="B3/B4_tRNA-bd"/>
</dbReference>
<evidence type="ECO:0000256" key="15">
    <source>
        <dbReference type="HAMAP-Rule" id="MF_00283"/>
    </source>
</evidence>
<evidence type="ECO:0000256" key="12">
    <source>
        <dbReference type="ARBA" id="ARBA00022917"/>
    </source>
</evidence>
<keyword evidence="6 15" id="KW-0436">Ligase</keyword>
<dbReference type="FunFam" id="2.40.50.140:FF:000045">
    <property type="entry name" value="Phenylalanine--tRNA ligase beta subunit"/>
    <property type="match status" value="1"/>
</dbReference>
<evidence type="ECO:0000256" key="7">
    <source>
        <dbReference type="ARBA" id="ARBA00022723"/>
    </source>
</evidence>
<evidence type="ECO:0000256" key="6">
    <source>
        <dbReference type="ARBA" id="ARBA00022598"/>
    </source>
</evidence>
<dbReference type="InterPro" id="IPR036690">
    <property type="entry name" value="Fdx_antiC-bd_sf"/>
</dbReference>
<dbReference type="SMART" id="SM00896">
    <property type="entry name" value="FDX-ACB"/>
    <property type="match status" value="1"/>
</dbReference>
<dbReference type="CDD" id="cd02796">
    <property type="entry name" value="tRNA_bind_bactPheRS"/>
    <property type="match status" value="1"/>
</dbReference>
<dbReference type="SMART" id="SM00874">
    <property type="entry name" value="B5"/>
    <property type="match status" value="1"/>
</dbReference>